<evidence type="ECO:0000313" key="7">
    <source>
        <dbReference type="Proteomes" id="UP000029640"/>
    </source>
</evidence>
<keyword evidence="7" id="KW-1185">Reference proteome</keyword>
<feature type="transmembrane region" description="Helical" evidence="5">
    <location>
        <begin position="340"/>
        <end position="363"/>
    </location>
</feature>
<dbReference type="InterPro" id="IPR002293">
    <property type="entry name" value="AA/rel_permease1"/>
</dbReference>
<dbReference type="EMBL" id="AUVB01000012">
    <property type="protein sequence ID" value="KGE05116.1"/>
    <property type="molecule type" value="Genomic_DNA"/>
</dbReference>
<feature type="transmembrane region" description="Helical" evidence="5">
    <location>
        <begin position="173"/>
        <end position="192"/>
    </location>
</feature>
<dbReference type="eggNOG" id="COG0531">
    <property type="taxonomic scope" value="Bacteria"/>
</dbReference>
<feature type="transmembrane region" description="Helical" evidence="5">
    <location>
        <begin position="369"/>
        <end position="393"/>
    </location>
</feature>
<organism evidence="6 7">
    <name type="scientific">Pseudohaliea rubra DSM 19751</name>
    <dbReference type="NCBI Taxonomy" id="1265313"/>
    <lineage>
        <taxon>Bacteria</taxon>
        <taxon>Pseudomonadati</taxon>
        <taxon>Pseudomonadota</taxon>
        <taxon>Gammaproteobacteria</taxon>
        <taxon>Cellvibrionales</taxon>
        <taxon>Halieaceae</taxon>
        <taxon>Pseudohaliea</taxon>
    </lineage>
</organism>
<name>A0A095XZE2_9GAMM</name>
<feature type="transmembrane region" description="Helical" evidence="5">
    <location>
        <begin position="204"/>
        <end position="227"/>
    </location>
</feature>
<proteinExistence type="predicted"/>
<evidence type="ECO:0000256" key="4">
    <source>
        <dbReference type="ARBA" id="ARBA00023136"/>
    </source>
</evidence>
<gene>
    <name evidence="6" type="ORF">HRUBRA_00318</name>
</gene>
<dbReference type="PANTHER" id="PTHR11785:SF512">
    <property type="entry name" value="SOBREMESA, ISOFORM B"/>
    <property type="match status" value="1"/>
</dbReference>
<dbReference type="PATRIC" id="fig|1265313.6.peg.318"/>
<evidence type="ECO:0000256" key="2">
    <source>
        <dbReference type="ARBA" id="ARBA00022692"/>
    </source>
</evidence>
<feature type="transmembrane region" description="Helical" evidence="5">
    <location>
        <begin position="138"/>
        <end position="161"/>
    </location>
</feature>
<protein>
    <recommendedName>
        <fullName evidence="8">Amino acid permease</fullName>
    </recommendedName>
</protein>
<comment type="subcellular location">
    <subcellularLocation>
        <location evidence="1">Membrane</location>
        <topology evidence="1">Multi-pass membrane protein</topology>
    </subcellularLocation>
</comment>
<feature type="transmembrane region" description="Helical" evidence="5">
    <location>
        <begin position="247"/>
        <end position="272"/>
    </location>
</feature>
<dbReference type="AlphaFoldDB" id="A0A095XZE2"/>
<feature type="transmembrane region" description="Helical" evidence="5">
    <location>
        <begin position="405"/>
        <end position="427"/>
    </location>
</feature>
<keyword evidence="3 5" id="KW-1133">Transmembrane helix</keyword>
<feature type="transmembrane region" description="Helical" evidence="5">
    <location>
        <begin position="433"/>
        <end position="449"/>
    </location>
</feature>
<evidence type="ECO:0000313" key="6">
    <source>
        <dbReference type="EMBL" id="KGE05116.1"/>
    </source>
</evidence>
<dbReference type="STRING" id="1265313.HRUBRA_00318"/>
<evidence type="ECO:0000256" key="1">
    <source>
        <dbReference type="ARBA" id="ARBA00004141"/>
    </source>
</evidence>
<feature type="transmembrane region" description="Helical" evidence="5">
    <location>
        <begin position="107"/>
        <end position="132"/>
    </location>
</feature>
<dbReference type="Gene3D" id="1.20.1740.10">
    <property type="entry name" value="Amino acid/polyamine transporter I"/>
    <property type="match status" value="1"/>
</dbReference>
<dbReference type="Pfam" id="PF13520">
    <property type="entry name" value="AA_permease_2"/>
    <property type="match status" value="1"/>
</dbReference>
<sequence>MSRRCQEKTSALQKLACNARDAQHYAVSSFKPSVAAAIVIANMIGTGVFTSLGFQLVEIQSAPVLLALWAVGGLAALCGAMSYAELGAALPRSGGEYNFLSRIFHPAAGFISGWVSATVGFAAPTALAAMTFGSYLSAVFPALSPLWLATGLIIVLTVAHSTSHRGSGGTQRWLTWLKILLILGFSVLALLFNDSGQQTAFVPAAGDGALLFSGAFAVSLIYVNYAYSGWNAATYISGELERPQRNLPTVLIASTSVVCLAYLLLNFVFLAVAPMEAMVGRVEVGYVAAGYAFGDAGAAIMGILLALLLVSTVSAMILAGPRVLQSIGEDFAVFRPLARVNGDGIPVTAIVVQATVALAFLWTASFDRILVFSGATMALNTFFTVLGLFVLRWRQPALPRPFRVVLYPLPPLIFLAITGWTLLYIVLQRPAEALISAGIVASGALFYWLSATLSRRVPSGEPPAPA</sequence>
<reference evidence="6 7" key="1">
    <citation type="journal article" date="2014" name="Genome Announc.">
        <title>Genome Sequence of Gammaproteobacterial Pseudohaliea rubra Type Strain DSM 19751, Isolated from Coastal Seawater of the Mediterranean Sea.</title>
        <authorList>
            <person name="Spring S."/>
            <person name="Fiebig A."/>
            <person name="Riedel T."/>
            <person name="Goker M."/>
            <person name="Klenk H.P."/>
        </authorList>
    </citation>
    <scope>NUCLEOTIDE SEQUENCE [LARGE SCALE GENOMIC DNA]</scope>
    <source>
        <strain evidence="6 7">DSM 19751</strain>
    </source>
</reference>
<feature type="transmembrane region" description="Helical" evidence="5">
    <location>
        <begin position="34"/>
        <end position="54"/>
    </location>
</feature>
<dbReference type="HOGENOM" id="CLU_007946_3_4_6"/>
<evidence type="ECO:0008006" key="8">
    <source>
        <dbReference type="Google" id="ProtNLM"/>
    </source>
</evidence>
<dbReference type="PIRSF" id="PIRSF006060">
    <property type="entry name" value="AA_transporter"/>
    <property type="match status" value="1"/>
</dbReference>
<keyword evidence="4 5" id="KW-0472">Membrane</keyword>
<evidence type="ECO:0000256" key="3">
    <source>
        <dbReference type="ARBA" id="ARBA00022989"/>
    </source>
</evidence>
<feature type="transmembrane region" description="Helical" evidence="5">
    <location>
        <begin position="66"/>
        <end position="86"/>
    </location>
</feature>
<evidence type="ECO:0000256" key="5">
    <source>
        <dbReference type="SAM" id="Phobius"/>
    </source>
</evidence>
<dbReference type="GO" id="GO:0015179">
    <property type="term" value="F:L-amino acid transmembrane transporter activity"/>
    <property type="evidence" value="ECO:0007669"/>
    <property type="project" value="TreeGrafter"/>
</dbReference>
<accession>A0A095XZE2</accession>
<dbReference type="InterPro" id="IPR050598">
    <property type="entry name" value="AminoAcid_Transporter"/>
</dbReference>
<feature type="transmembrane region" description="Helical" evidence="5">
    <location>
        <begin position="292"/>
        <end position="319"/>
    </location>
</feature>
<dbReference type="GO" id="GO:0016020">
    <property type="term" value="C:membrane"/>
    <property type="evidence" value="ECO:0007669"/>
    <property type="project" value="UniProtKB-SubCell"/>
</dbReference>
<comment type="caution">
    <text evidence="6">The sequence shown here is derived from an EMBL/GenBank/DDBJ whole genome shotgun (WGS) entry which is preliminary data.</text>
</comment>
<keyword evidence="2 5" id="KW-0812">Transmembrane</keyword>
<dbReference type="PANTHER" id="PTHR11785">
    <property type="entry name" value="AMINO ACID TRANSPORTER"/>
    <property type="match status" value="1"/>
</dbReference>
<dbReference type="Proteomes" id="UP000029640">
    <property type="component" value="Unassembled WGS sequence"/>
</dbReference>